<name>A0ABP9D4V6_9BACT</name>
<sequence>MRKDLMIGWVGVGLLLCLPFSVLAQSLIGKVVDAESEEGVPFANIYYEGSQIGGMTDADGNFSIPFRPAYTYLLISYVGYEKGKVAVPRTNTPLKITLIPESGQMEELVITRKGYENPAWDIIRHYIDYREQNDYDRLEAYDYQTYTRNEFLLTELNEKLEKRKVFREVMEAGREKEVLSGANSGLPVFISETSSRNYFAKTPKRRTERVYESRIAGIGVDDGSLLSQFTGAGFQDYNFYGNYVSVMQKQFISPLGKSWKMYYDYELDLQKMHVVDGIPCYKIRFWPKRAQDLAFSGVVYIADEDHRYAMKKIEAGIGKGANINFVDSVYFEQELVEVEADQPLMPKKQLMLLRVSGGNKLGKLLYKNYIENKGFVLNVPQEPSFYEQEVVVLSEEEKQSSEEVATNALDALDVAGVDPQHLALIDSVSQMKSVKRTMALATILGTGYINAGGLDVGTYGEVIAYNDIEGVRLQVGGLTNVDLSKKFLLEGYVAYGTRDQKIKYSLMGNWFINRDKWHLIGGMHARDIGQVGLTDDERPLPFLFRAANRWGTLIAPFEYNLYKVWWQSDITKGLTSRVVLRHRQLSPVFDFGYYDNAEEGQDPVLKGQEGFDHTEVSAALTYAPGVRYVQTAYNTRMAISSDSRPVIFLKYTYGIPQLSVSALSYHKVEGSLQQLKRSRFGQTTYRWTAGFIPTPLPFPLLENHLGNTIPILYNADAFNQMNSLEFVSDRYVSLRLLHQFEGLLFNRIPLMNRLRWRAFGGANLLYGSLSEENQAMMYGEQAEGSLRTLEELPYAEAYYGIENILKVFKVYFVHRLTYTDTTAPLFSIRMSAGFSL</sequence>
<evidence type="ECO:0000313" key="2">
    <source>
        <dbReference type="Proteomes" id="UP001500298"/>
    </source>
</evidence>
<gene>
    <name evidence="1" type="ORF">GCM10023331_03390</name>
</gene>
<dbReference type="SUPFAM" id="SSF49464">
    <property type="entry name" value="Carboxypeptidase regulatory domain-like"/>
    <property type="match status" value="1"/>
</dbReference>
<dbReference type="Gene3D" id="2.60.40.1120">
    <property type="entry name" value="Carboxypeptidase-like, regulatory domain"/>
    <property type="match status" value="1"/>
</dbReference>
<dbReference type="RefSeq" id="WP_345368687.1">
    <property type="nucleotide sequence ID" value="NZ_BAABJX010000006.1"/>
</dbReference>
<dbReference type="Proteomes" id="UP001500298">
    <property type="component" value="Unassembled WGS sequence"/>
</dbReference>
<protein>
    <submittedName>
        <fullName evidence="1">DUF5686 family protein</fullName>
    </submittedName>
</protein>
<dbReference type="InterPro" id="IPR043741">
    <property type="entry name" value="DUF5686"/>
</dbReference>
<comment type="caution">
    <text evidence="1">The sequence shown here is derived from an EMBL/GenBank/DDBJ whole genome shotgun (WGS) entry which is preliminary data.</text>
</comment>
<dbReference type="Pfam" id="PF18939">
    <property type="entry name" value="DUF5686"/>
    <property type="match status" value="1"/>
</dbReference>
<evidence type="ECO:0000313" key="1">
    <source>
        <dbReference type="EMBL" id="GAA4822335.1"/>
    </source>
</evidence>
<dbReference type="InterPro" id="IPR008969">
    <property type="entry name" value="CarboxyPept-like_regulatory"/>
</dbReference>
<keyword evidence="2" id="KW-1185">Reference proteome</keyword>
<organism evidence="1 2">
    <name type="scientific">Algivirga pacifica</name>
    <dbReference type="NCBI Taxonomy" id="1162670"/>
    <lineage>
        <taxon>Bacteria</taxon>
        <taxon>Pseudomonadati</taxon>
        <taxon>Bacteroidota</taxon>
        <taxon>Cytophagia</taxon>
        <taxon>Cytophagales</taxon>
        <taxon>Flammeovirgaceae</taxon>
        <taxon>Algivirga</taxon>
    </lineage>
</organism>
<dbReference type="Pfam" id="PF13715">
    <property type="entry name" value="CarbopepD_reg_2"/>
    <property type="match status" value="1"/>
</dbReference>
<dbReference type="EMBL" id="BAABJX010000006">
    <property type="protein sequence ID" value="GAA4822335.1"/>
    <property type="molecule type" value="Genomic_DNA"/>
</dbReference>
<reference evidence="2" key="1">
    <citation type="journal article" date="2019" name="Int. J. Syst. Evol. Microbiol.">
        <title>The Global Catalogue of Microorganisms (GCM) 10K type strain sequencing project: providing services to taxonomists for standard genome sequencing and annotation.</title>
        <authorList>
            <consortium name="The Broad Institute Genomics Platform"/>
            <consortium name="The Broad Institute Genome Sequencing Center for Infectious Disease"/>
            <person name="Wu L."/>
            <person name="Ma J."/>
        </authorList>
    </citation>
    <scope>NUCLEOTIDE SEQUENCE [LARGE SCALE GENOMIC DNA]</scope>
    <source>
        <strain evidence="2">JCM 18326</strain>
    </source>
</reference>
<proteinExistence type="predicted"/>
<accession>A0ABP9D4V6</accession>